<reference evidence="3" key="1">
    <citation type="submission" date="2016-06" db="UniProtKB">
        <authorList>
            <consortium name="WormBaseParasite"/>
        </authorList>
    </citation>
    <scope>IDENTIFICATION</scope>
</reference>
<proteinExistence type="predicted"/>
<dbReference type="WBParaSite" id="SCUD_0000355801-mRNA-1">
    <property type="protein sequence ID" value="SCUD_0000355801-mRNA-1"/>
    <property type="gene ID" value="SCUD_0000355801"/>
</dbReference>
<evidence type="ECO:0000313" key="1">
    <source>
        <dbReference type="EMBL" id="VDO82777.1"/>
    </source>
</evidence>
<accession>A0A183JLH7</accession>
<organism evidence="3">
    <name type="scientific">Schistosoma curassoni</name>
    <dbReference type="NCBI Taxonomy" id="6186"/>
    <lineage>
        <taxon>Eukaryota</taxon>
        <taxon>Metazoa</taxon>
        <taxon>Spiralia</taxon>
        <taxon>Lophotrochozoa</taxon>
        <taxon>Platyhelminthes</taxon>
        <taxon>Trematoda</taxon>
        <taxon>Digenea</taxon>
        <taxon>Strigeidida</taxon>
        <taxon>Schistosomatoidea</taxon>
        <taxon>Schistosomatidae</taxon>
        <taxon>Schistosoma</taxon>
    </lineage>
</organism>
<protein>
    <submittedName>
        <fullName evidence="3">TPR_REGION domain-containing protein</fullName>
    </submittedName>
</protein>
<reference evidence="1 2" key="2">
    <citation type="submission" date="2018-11" db="EMBL/GenBank/DDBJ databases">
        <authorList>
            <consortium name="Pathogen Informatics"/>
        </authorList>
    </citation>
    <scope>NUCLEOTIDE SEQUENCE [LARGE SCALE GENOMIC DNA]</scope>
    <source>
        <strain evidence="1">Dakar</strain>
        <strain evidence="2">Dakar, Senegal</strain>
    </source>
</reference>
<dbReference type="Proteomes" id="UP000279833">
    <property type="component" value="Unassembled WGS sequence"/>
</dbReference>
<evidence type="ECO:0000313" key="2">
    <source>
        <dbReference type="Proteomes" id="UP000279833"/>
    </source>
</evidence>
<gene>
    <name evidence="1" type="ORF">SCUD_LOCUS3558</name>
</gene>
<dbReference type="EMBL" id="UZAK01004085">
    <property type="protein sequence ID" value="VDO82777.1"/>
    <property type="molecule type" value="Genomic_DNA"/>
</dbReference>
<sequence>MSSHDIFIFGVVHFDFGVQEFELAICLAKTSLYSGQNPVETLQITILYAIYLYHEKKYSEALNLFTEQLINPIHVLGLFPGMLSEQEQHQIEHSCDIKVS</sequence>
<keyword evidence="2" id="KW-1185">Reference proteome</keyword>
<name>A0A183JLH7_9TREM</name>
<evidence type="ECO:0000313" key="3">
    <source>
        <dbReference type="WBParaSite" id="SCUD_0000355801-mRNA-1"/>
    </source>
</evidence>
<dbReference type="AlphaFoldDB" id="A0A183JLH7"/>